<proteinExistence type="predicted"/>
<feature type="compositionally biased region" description="Basic and acidic residues" evidence="1">
    <location>
        <begin position="77"/>
        <end position="87"/>
    </location>
</feature>
<name>A0AAD9MDL4_9PEZI</name>
<evidence type="ECO:0000256" key="1">
    <source>
        <dbReference type="SAM" id="MobiDB-lite"/>
    </source>
</evidence>
<protein>
    <submittedName>
        <fullName evidence="2">Uncharacterized protein</fullName>
    </submittedName>
</protein>
<gene>
    <name evidence="2" type="ORF">P8C59_004546</name>
</gene>
<organism evidence="2 3">
    <name type="scientific">Phyllachora maydis</name>
    <dbReference type="NCBI Taxonomy" id="1825666"/>
    <lineage>
        <taxon>Eukaryota</taxon>
        <taxon>Fungi</taxon>
        <taxon>Dikarya</taxon>
        <taxon>Ascomycota</taxon>
        <taxon>Pezizomycotina</taxon>
        <taxon>Sordariomycetes</taxon>
        <taxon>Sordariomycetidae</taxon>
        <taxon>Phyllachorales</taxon>
        <taxon>Phyllachoraceae</taxon>
        <taxon>Phyllachora</taxon>
    </lineage>
</organism>
<feature type="region of interest" description="Disordered" evidence="1">
    <location>
        <begin position="53"/>
        <end position="96"/>
    </location>
</feature>
<evidence type="ECO:0000313" key="2">
    <source>
        <dbReference type="EMBL" id="KAK2070008.1"/>
    </source>
</evidence>
<feature type="compositionally biased region" description="Low complexity" evidence="1">
    <location>
        <begin position="53"/>
        <end position="76"/>
    </location>
</feature>
<sequence length="96" mass="9983">MSCTWYYVRESVADRDEDWALLDHTGTGWRSDAVVGAIIRPMANGLVPKGNGANATLGGGTPPLRAPAASSAAAPRLSREAQTHEGHFQPLGAVGA</sequence>
<dbReference type="EMBL" id="JAQQPM010000003">
    <property type="protein sequence ID" value="KAK2070008.1"/>
    <property type="molecule type" value="Genomic_DNA"/>
</dbReference>
<evidence type="ECO:0000313" key="3">
    <source>
        <dbReference type="Proteomes" id="UP001217918"/>
    </source>
</evidence>
<reference evidence="2" key="1">
    <citation type="journal article" date="2023" name="Mol. Plant Microbe Interact.">
        <title>Elucidating the Obligate Nature and Biological Capacity of an Invasive Fungal Corn Pathogen.</title>
        <authorList>
            <person name="MacCready J.S."/>
            <person name="Roggenkamp E.M."/>
            <person name="Gdanetz K."/>
            <person name="Chilvers M.I."/>
        </authorList>
    </citation>
    <scope>NUCLEOTIDE SEQUENCE</scope>
    <source>
        <strain evidence="2">PM02</strain>
    </source>
</reference>
<dbReference type="Proteomes" id="UP001217918">
    <property type="component" value="Unassembled WGS sequence"/>
</dbReference>
<keyword evidence="3" id="KW-1185">Reference proteome</keyword>
<comment type="caution">
    <text evidence="2">The sequence shown here is derived from an EMBL/GenBank/DDBJ whole genome shotgun (WGS) entry which is preliminary data.</text>
</comment>
<accession>A0AAD9MDL4</accession>
<dbReference type="AlphaFoldDB" id="A0AAD9MDL4"/>